<feature type="domain" description="ABC transmembrane type-1" evidence="10">
    <location>
        <begin position="95"/>
        <end position="301"/>
    </location>
</feature>
<protein>
    <submittedName>
        <fullName evidence="11">ABC transporter permease</fullName>
    </submittedName>
</protein>
<dbReference type="AlphaFoldDB" id="A0A2U1TWX2"/>
<feature type="transmembrane region" description="Helical" evidence="9">
    <location>
        <begin position="240"/>
        <end position="263"/>
    </location>
</feature>
<evidence type="ECO:0000256" key="4">
    <source>
        <dbReference type="ARBA" id="ARBA00022519"/>
    </source>
</evidence>
<dbReference type="SUPFAM" id="SSF161098">
    <property type="entry name" value="MetI-like"/>
    <property type="match status" value="1"/>
</dbReference>
<dbReference type="EMBL" id="QDKH01000017">
    <property type="protein sequence ID" value="PWC13917.1"/>
    <property type="molecule type" value="Genomic_DNA"/>
</dbReference>
<dbReference type="InterPro" id="IPR035906">
    <property type="entry name" value="MetI-like_sf"/>
</dbReference>
<dbReference type="PROSITE" id="PS50928">
    <property type="entry name" value="ABC_TM1"/>
    <property type="match status" value="1"/>
</dbReference>
<sequence>MAVYLLRRSIILLLSAFIAIGVLFVLLRLLPGDPANALVSIGADPEQIAAARRQVGSDLPVLQQFRRFVHQLWRFELGSSFVSGVPVADEIRARLTITLPLTLLSFALAIVIAAPLGIIAAVKAERWYGALISVVSQIGIAVPVFWIGILLVTIFAVNLRLFPSAGFPAEGWQALPAALHSFILPVSTIAIVMSASLLRYVRSATQDVLGSDYLRTARALGASFPQALIRHGIRNGAVPVIAILGIELASTLLGAVVVEQVFALPGLGSMLLLGIGQRDYPNVQGVLLVSTLLVLLIGFIADVAQRLIDPRLRGGASGTAP</sequence>
<dbReference type="Pfam" id="PF00528">
    <property type="entry name" value="BPD_transp_1"/>
    <property type="match status" value="1"/>
</dbReference>
<evidence type="ECO:0000259" key="10">
    <source>
        <dbReference type="PROSITE" id="PS50928"/>
    </source>
</evidence>
<dbReference type="GO" id="GO:0005886">
    <property type="term" value="C:plasma membrane"/>
    <property type="evidence" value="ECO:0007669"/>
    <property type="project" value="UniProtKB-SubCell"/>
</dbReference>
<keyword evidence="3" id="KW-1003">Cell membrane</keyword>
<dbReference type="PANTHER" id="PTHR43163:SF6">
    <property type="entry name" value="DIPEPTIDE TRANSPORT SYSTEM PERMEASE PROTEIN DPPB-RELATED"/>
    <property type="match status" value="1"/>
</dbReference>
<evidence type="ECO:0000256" key="7">
    <source>
        <dbReference type="ARBA" id="ARBA00023136"/>
    </source>
</evidence>
<keyword evidence="6 9" id="KW-1133">Transmembrane helix</keyword>
<organism evidence="11 12">
    <name type="scientific">Brenneria corticis</name>
    <dbReference type="NCBI Taxonomy" id="2173106"/>
    <lineage>
        <taxon>Bacteria</taxon>
        <taxon>Pseudomonadati</taxon>
        <taxon>Pseudomonadota</taxon>
        <taxon>Gammaproteobacteria</taxon>
        <taxon>Enterobacterales</taxon>
        <taxon>Pectobacteriaceae</taxon>
        <taxon>Brenneria</taxon>
    </lineage>
</organism>
<evidence type="ECO:0000256" key="3">
    <source>
        <dbReference type="ARBA" id="ARBA00022475"/>
    </source>
</evidence>
<feature type="transmembrane region" description="Helical" evidence="9">
    <location>
        <begin position="177"/>
        <end position="198"/>
    </location>
</feature>
<evidence type="ECO:0000256" key="2">
    <source>
        <dbReference type="ARBA" id="ARBA00022448"/>
    </source>
</evidence>
<reference evidence="11 12" key="1">
    <citation type="submission" date="2018-04" db="EMBL/GenBank/DDBJ databases">
        <title>Brenneria corticis sp.nov.</title>
        <authorList>
            <person name="Li Y."/>
        </authorList>
    </citation>
    <scope>NUCLEOTIDE SEQUENCE [LARGE SCALE GENOMIC DNA]</scope>
    <source>
        <strain evidence="11 12">CFCC 11842</strain>
    </source>
</reference>
<evidence type="ECO:0000256" key="1">
    <source>
        <dbReference type="ARBA" id="ARBA00004429"/>
    </source>
</evidence>
<proteinExistence type="inferred from homology"/>
<feature type="transmembrane region" description="Helical" evidence="9">
    <location>
        <begin position="12"/>
        <end position="30"/>
    </location>
</feature>
<comment type="similarity">
    <text evidence="8">Belongs to the binding-protein-dependent transport system permease family. OppBC subfamily.</text>
</comment>
<name>A0A2U1TWX2_9GAMM</name>
<dbReference type="RefSeq" id="WP_136167216.1">
    <property type="nucleotide sequence ID" value="NZ_KZ819083.1"/>
</dbReference>
<evidence type="ECO:0000256" key="5">
    <source>
        <dbReference type="ARBA" id="ARBA00022692"/>
    </source>
</evidence>
<comment type="subcellular location">
    <subcellularLocation>
        <location evidence="1">Cell inner membrane</location>
        <topology evidence="1">Multi-pass membrane protein</topology>
    </subcellularLocation>
    <subcellularLocation>
        <location evidence="9">Cell membrane</location>
        <topology evidence="9">Multi-pass membrane protein</topology>
    </subcellularLocation>
</comment>
<dbReference type="CDD" id="cd06261">
    <property type="entry name" value="TM_PBP2"/>
    <property type="match status" value="1"/>
</dbReference>
<dbReference type="PANTHER" id="PTHR43163">
    <property type="entry name" value="DIPEPTIDE TRANSPORT SYSTEM PERMEASE PROTEIN DPPB-RELATED"/>
    <property type="match status" value="1"/>
</dbReference>
<dbReference type="Proteomes" id="UP000296159">
    <property type="component" value="Unassembled WGS sequence"/>
</dbReference>
<feature type="transmembrane region" description="Helical" evidence="9">
    <location>
        <begin position="283"/>
        <end position="304"/>
    </location>
</feature>
<dbReference type="Gene3D" id="1.10.3720.10">
    <property type="entry name" value="MetI-like"/>
    <property type="match status" value="1"/>
</dbReference>
<dbReference type="InterPro" id="IPR045621">
    <property type="entry name" value="BPD_transp_1_N"/>
</dbReference>
<keyword evidence="7 9" id="KW-0472">Membrane</keyword>
<evidence type="ECO:0000313" key="12">
    <source>
        <dbReference type="Proteomes" id="UP000296159"/>
    </source>
</evidence>
<dbReference type="InterPro" id="IPR000515">
    <property type="entry name" value="MetI-like"/>
</dbReference>
<keyword evidence="5 9" id="KW-0812">Transmembrane</keyword>
<gene>
    <name evidence="11" type="ORF">DDT56_14900</name>
</gene>
<accession>A0A2U1TWX2</accession>
<dbReference type="Pfam" id="PF19300">
    <property type="entry name" value="BPD_transp_1_N"/>
    <property type="match status" value="1"/>
</dbReference>
<evidence type="ECO:0000256" key="8">
    <source>
        <dbReference type="ARBA" id="ARBA00024202"/>
    </source>
</evidence>
<evidence type="ECO:0000256" key="6">
    <source>
        <dbReference type="ARBA" id="ARBA00022989"/>
    </source>
</evidence>
<evidence type="ECO:0000313" key="11">
    <source>
        <dbReference type="EMBL" id="PWC13917.1"/>
    </source>
</evidence>
<feature type="transmembrane region" description="Helical" evidence="9">
    <location>
        <begin position="134"/>
        <end position="157"/>
    </location>
</feature>
<keyword evidence="12" id="KW-1185">Reference proteome</keyword>
<dbReference type="GO" id="GO:0055085">
    <property type="term" value="P:transmembrane transport"/>
    <property type="evidence" value="ECO:0007669"/>
    <property type="project" value="InterPro"/>
</dbReference>
<keyword evidence="2 9" id="KW-0813">Transport</keyword>
<evidence type="ECO:0000256" key="9">
    <source>
        <dbReference type="RuleBase" id="RU363032"/>
    </source>
</evidence>
<keyword evidence="4" id="KW-0997">Cell inner membrane</keyword>
<feature type="transmembrane region" description="Helical" evidence="9">
    <location>
        <begin position="101"/>
        <end position="122"/>
    </location>
</feature>
<comment type="caution">
    <text evidence="11">The sequence shown here is derived from an EMBL/GenBank/DDBJ whole genome shotgun (WGS) entry which is preliminary data.</text>
</comment>